<protein>
    <submittedName>
        <fullName evidence="5">EAL domain-containing protein</fullName>
    </submittedName>
</protein>
<dbReference type="InterPro" id="IPR003660">
    <property type="entry name" value="HAMP_dom"/>
</dbReference>
<evidence type="ECO:0000259" key="2">
    <source>
        <dbReference type="PROSITE" id="PS50883"/>
    </source>
</evidence>
<dbReference type="PROSITE" id="PS50883">
    <property type="entry name" value="EAL"/>
    <property type="match status" value="1"/>
</dbReference>
<dbReference type="Gene3D" id="6.10.340.10">
    <property type="match status" value="1"/>
</dbReference>
<dbReference type="Proteomes" id="UP001597158">
    <property type="component" value="Unassembled WGS sequence"/>
</dbReference>
<feature type="transmembrane region" description="Helical" evidence="1">
    <location>
        <begin position="15"/>
        <end position="38"/>
    </location>
</feature>
<dbReference type="Pfam" id="PF22673">
    <property type="entry name" value="MCP-like_PDC_1"/>
    <property type="match status" value="1"/>
</dbReference>
<dbReference type="InterPro" id="IPR029787">
    <property type="entry name" value="Nucleotide_cyclase"/>
</dbReference>
<dbReference type="InterPro" id="IPR029151">
    <property type="entry name" value="Sensor-like_sf"/>
</dbReference>
<dbReference type="PANTHER" id="PTHR44757">
    <property type="entry name" value="DIGUANYLATE CYCLASE DGCP"/>
    <property type="match status" value="1"/>
</dbReference>
<feature type="transmembrane region" description="Helical" evidence="1">
    <location>
        <begin position="329"/>
        <end position="352"/>
    </location>
</feature>
<keyword evidence="1" id="KW-0472">Membrane</keyword>
<evidence type="ECO:0000313" key="5">
    <source>
        <dbReference type="EMBL" id="MFD1262249.1"/>
    </source>
</evidence>
<accession>A0ABW3WAX6</accession>
<dbReference type="InterPro" id="IPR001633">
    <property type="entry name" value="EAL_dom"/>
</dbReference>
<keyword evidence="1" id="KW-1133">Transmembrane helix</keyword>
<dbReference type="Pfam" id="PF00563">
    <property type="entry name" value="EAL"/>
    <property type="match status" value="1"/>
</dbReference>
<reference evidence="6" key="1">
    <citation type="journal article" date="2019" name="Int. J. Syst. Evol. Microbiol.">
        <title>The Global Catalogue of Microorganisms (GCM) 10K type strain sequencing project: providing services to taxonomists for standard genome sequencing and annotation.</title>
        <authorList>
            <consortium name="The Broad Institute Genomics Platform"/>
            <consortium name="The Broad Institute Genome Sequencing Center for Infectious Disease"/>
            <person name="Wu L."/>
            <person name="Ma J."/>
        </authorList>
    </citation>
    <scope>NUCLEOTIDE SEQUENCE [LARGE SCALE GENOMIC DNA]</scope>
    <source>
        <strain evidence="6">CCUG 48884</strain>
    </source>
</reference>
<keyword evidence="6" id="KW-1185">Reference proteome</keyword>
<dbReference type="EMBL" id="JBHTMC010000002">
    <property type="protein sequence ID" value="MFD1262249.1"/>
    <property type="molecule type" value="Genomic_DNA"/>
</dbReference>
<feature type="domain" description="GGDEF" evidence="4">
    <location>
        <begin position="467"/>
        <end position="605"/>
    </location>
</feature>
<dbReference type="SUPFAM" id="SSF55073">
    <property type="entry name" value="Nucleotide cyclase"/>
    <property type="match status" value="1"/>
</dbReference>
<dbReference type="SMART" id="SM00304">
    <property type="entry name" value="HAMP"/>
    <property type="match status" value="1"/>
</dbReference>
<feature type="domain" description="HAMP" evidence="3">
    <location>
        <begin position="357"/>
        <end position="410"/>
    </location>
</feature>
<keyword evidence="1" id="KW-0812">Transmembrane</keyword>
<dbReference type="Pfam" id="PF00990">
    <property type="entry name" value="GGDEF"/>
    <property type="match status" value="1"/>
</dbReference>
<dbReference type="PANTHER" id="PTHR44757:SF2">
    <property type="entry name" value="BIOFILM ARCHITECTURE MAINTENANCE PROTEIN MBAA"/>
    <property type="match status" value="1"/>
</dbReference>
<evidence type="ECO:0000313" key="6">
    <source>
        <dbReference type="Proteomes" id="UP001597158"/>
    </source>
</evidence>
<dbReference type="Gene3D" id="3.30.450.20">
    <property type="entry name" value="PAS domain"/>
    <property type="match status" value="2"/>
</dbReference>
<evidence type="ECO:0000256" key="1">
    <source>
        <dbReference type="SAM" id="Phobius"/>
    </source>
</evidence>
<dbReference type="SMART" id="SM00052">
    <property type="entry name" value="EAL"/>
    <property type="match status" value="1"/>
</dbReference>
<dbReference type="Gene3D" id="3.20.20.450">
    <property type="entry name" value="EAL domain"/>
    <property type="match status" value="1"/>
</dbReference>
<name>A0ABW3WAX6_9RHOO</name>
<proteinExistence type="predicted"/>
<dbReference type="CDD" id="cd01948">
    <property type="entry name" value="EAL"/>
    <property type="match status" value="1"/>
</dbReference>
<dbReference type="InterPro" id="IPR052155">
    <property type="entry name" value="Biofilm_reg_signaling"/>
</dbReference>
<dbReference type="InterPro" id="IPR035919">
    <property type="entry name" value="EAL_sf"/>
</dbReference>
<dbReference type="SUPFAM" id="SSF141868">
    <property type="entry name" value="EAL domain-like"/>
    <property type="match status" value="1"/>
</dbReference>
<gene>
    <name evidence="5" type="ORF">ACFQ4M_01560</name>
</gene>
<evidence type="ECO:0000259" key="3">
    <source>
        <dbReference type="PROSITE" id="PS50885"/>
    </source>
</evidence>
<dbReference type="PROSITE" id="PS50885">
    <property type="entry name" value="HAMP"/>
    <property type="match status" value="1"/>
</dbReference>
<dbReference type="CDD" id="cd01949">
    <property type="entry name" value="GGDEF"/>
    <property type="match status" value="1"/>
</dbReference>
<dbReference type="InterPro" id="IPR043128">
    <property type="entry name" value="Rev_trsase/Diguanyl_cyclase"/>
</dbReference>
<dbReference type="PROSITE" id="PS50887">
    <property type="entry name" value="GGDEF"/>
    <property type="match status" value="1"/>
</dbReference>
<dbReference type="InterPro" id="IPR000160">
    <property type="entry name" value="GGDEF_dom"/>
</dbReference>
<evidence type="ECO:0000259" key="4">
    <source>
        <dbReference type="PROSITE" id="PS50887"/>
    </source>
</evidence>
<feature type="domain" description="EAL" evidence="2">
    <location>
        <begin position="614"/>
        <end position="868"/>
    </location>
</feature>
<dbReference type="SMART" id="SM00267">
    <property type="entry name" value="GGDEF"/>
    <property type="match status" value="1"/>
</dbReference>
<sequence>MSRPATLRDVIFKRLLLLVTGGLLAVMAAVVGFIVLPLHERLTASEFTRVADLVENTLRETVELPSQILPSAAEWLAGQKAPFDDTQAAERYFKPLLSHVRNISSIVIGNEEGRGWMLLRLPDGRWRSRSTDLPGTGSEHLIVEEDVAGNRSEHWQTLDYDARSRPWYEGAVRPGTVRYWTPPYTFYTTGQPGITVSQAVSLSDGSQGAIGLDILLAELSTRTREARIGASGSTLVLTEGELVLALPRRPDHIAESDWLGTLMLPASALGQPSINDALSLWRQAGRTRFSASRFNSEGEDWIAAMTPYEVGEQRLWVLTLAPAREFEPAWSLIGLTIAATLGILIGVAAVIAQRQARTIAAPLEMLAVQGKRIGALDFSRPPPLRTRIAELAQLSTTLDEMRTLLGRNQTALATQAGQLQLQVEELQTAEHRIHALAYFDPLTQLPNRRLLMDRLAHVLEAGRRRTSHCALLLLDLDNFKVLNDTLGHDHGDELLREVARRLSQAVRSGDTVARLGGDEFVVILEDLSEDHDEARQQVGEIGRKILQVIEHSYQVHKFNADISASIGAVLFGQEAGTAETALKHADMAMYQSKALGRNCLSFFGPELAVKLSARAGLEADLRHALEAGQIHLHYQAVVDVGGRLVGAEALMRWSHPERGQVPPAEFIPVAEESGLIIALGTWAIESACDQLLAWSATYPQHALQIAINVSARQFHHADFVATVTDILGARNIPGAWIKFELTESMLLEDTETVVERMQQLRALGIGFALDDFGTGYSSLSYLKRLPLTALKIDRSFVRDVLTDPNDAAIARTIIALAHTMELRVIAEGVELQAQFDMLAAAGCDRFQGYLIGRPEPSTVFGTRLEPHPPAA</sequence>
<dbReference type="SUPFAM" id="SSF103190">
    <property type="entry name" value="Sensory domain-like"/>
    <property type="match status" value="1"/>
</dbReference>
<dbReference type="Gene3D" id="3.30.70.270">
    <property type="match status" value="1"/>
</dbReference>
<organism evidence="5 6">
    <name type="scientific">Thauera mechernichensis</name>
    <dbReference type="NCBI Taxonomy" id="82788"/>
    <lineage>
        <taxon>Bacteria</taxon>
        <taxon>Pseudomonadati</taxon>
        <taxon>Pseudomonadota</taxon>
        <taxon>Betaproteobacteria</taxon>
        <taxon>Rhodocyclales</taxon>
        <taxon>Zoogloeaceae</taxon>
        <taxon>Thauera</taxon>
    </lineage>
</organism>
<dbReference type="RefSeq" id="WP_002937921.1">
    <property type="nucleotide sequence ID" value="NZ_JARQZE010000003.1"/>
</dbReference>
<dbReference type="NCBIfam" id="TIGR00254">
    <property type="entry name" value="GGDEF"/>
    <property type="match status" value="1"/>
</dbReference>
<comment type="caution">
    <text evidence="5">The sequence shown here is derived from an EMBL/GenBank/DDBJ whole genome shotgun (WGS) entry which is preliminary data.</text>
</comment>